<dbReference type="Proteomes" id="UP001596037">
    <property type="component" value="Unassembled WGS sequence"/>
</dbReference>
<evidence type="ECO:0000256" key="2">
    <source>
        <dbReference type="ARBA" id="ARBA00010333"/>
    </source>
</evidence>
<keyword evidence="3" id="KW-0813">Transport</keyword>
<evidence type="ECO:0000256" key="9">
    <source>
        <dbReference type="SAM" id="SignalP"/>
    </source>
</evidence>
<keyword evidence="7 8" id="KW-0472">Membrane</keyword>
<dbReference type="InterPro" id="IPR035906">
    <property type="entry name" value="MetI-like_sf"/>
</dbReference>
<keyword evidence="4 8" id="KW-0812">Transmembrane</keyword>
<evidence type="ECO:0000256" key="3">
    <source>
        <dbReference type="ARBA" id="ARBA00022448"/>
    </source>
</evidence>
<feature type="transmembrane region" description="Helical" evidence="8">
    <location>
        <begin position="522"/>
        <end position="542"/>
    </location>
</feature>
<reference evidence="12" key="1">
    <citation type="journal article" date="2019" name="Int. J. Syst. Evol. Microbiol.">
        <title>The Global Catalogue of Microorganisms (GCM) 10K type strain sequencing project: providing services to taxonomists for standard genome sequencing and annotation.</title>
        <authorList>
            <consortium name="The Broad Institute Genomics Platform"/>
            <consortium name="The Broad Institute Genome Sequencing Center for Infectious Disease"/>
            <person name="Wu L."/>
            <person name="Ma J."/>
        </authorList>
    </citation>
    <scope>NUCLEOTIDE SEQUENCE [LARGE SCALE GENOMIC DNA]</scope>
    <source>
        <strain evidence="12">CCUG 57401</strain>
    </source>
</reference>
<keyword evidence="12" id="KW-1185">Reference proteome</keyword>
<evidence type="ECO:0000313" key="11">
    <source>
        <dbReference type="EMBL" id="MFC5498081.1"/>
    </source>
</evidence>
<feature type="transmembrane region" description="Helical" evidence="8">
    <location>
        <begin position="476"/>
        <end position="502"/>
    </location>
</feature>
<keyword evidence="6 8" id="KW-1133">Transmembrane helix</keyword>
<comment type="subcellular location">
    <subcellularLocation>
        <location evidence="1">Membrane</location>
        <topology evidence="1">Multi-pass membrane protein</topology>
    </subcellularLocation>
</comment>
<keyword evidence="5 9" id="KW-0732">Signal</keyword>
<feature type="transmembrane region" description="Helical" evidence="8">
    <location>
        <begin position="405"/>
        <end position="426"/>
    </location>
</feature>
<comment type="caution">
    <text evidence="11">The sequence shown here is derived from an EMBL/GenBank/DDBJ whole genome shotgun (WGS) entry which is preliminary data.</text>
</comment>
<evidence type="ECO:0000259" key="10">
    <source>
        <dbReference type="SMART" id="SM00062"/>
    </source>
</evidence>
<evidence type="ECO:0000256" key="8">
    <source>
        <dbReference type="SAM" id="Phobius"/>
    </source>
</evidence>
<protein>
    <submittedName>
        <fullName evidence="11">Transporter substrate-binding domain-containing protein</fullName>
    </submittedName>
</protein>
<evidence type="ECO:0000256" key="4">
    <source>
        <dbReference type="ARBA" id="ARBA00022692"/>
    </source>
</evidence>
<feature type="chain" id="PRO_5047028984" evidence="9">
    <location>
        <begin position="30"/>
        <end position="555"/>
    </location>
</feature>
<comment type="similarity">
    <text evidence="2">Belongs to the bacterial solute-binding protein 3 family.</text>
</comment>
<dbReference type="SMART" id="SM00062">
    <property type="entry name" value="PBPb"/>
    <property type="match status" value="1"/>
</dbReference>
<evidence type="ECO:0000313" key="12">
    <source>
        <dbReference type="Proteomes" id="UP001596037"/>
    </source>
</evidence>
<evidence type="ECO:0000256" key="5">
    <source>
        <dbReference type="ARBA" id="ARBA00022729"/>
    </source>
</evidence>
<evidence type="ECO:0000256" key="1">
    <source>
        <dbReference type="ARBA" id="ARBA00004141"/>
    </source>
</evidence>
<evidence type="ECO:0000256" key="7">
    <source>
        <dbReference type="ARBA" id="ARBA00023136"/>
    </source>
</evidence>
<dbReference type="InterPro" id="IPR051455">
    <property type="entry name" value="Bact_solute-bind_prot3"/>
</dbReference>
<feature type="domain" description="Solute-binding protein family 3/N-terminal" evidence="10">
    <location>
        <begin position="58"/>
        <end position="280"/>
    </location>
</feature>
<name>A0ABW0NCQ8_9BURK</name>
<accession>A0ABW0NCQ8</accession>
<proteinExistence type="inferred from homology"/>
<dbReference type="PANTHER" id="PTHR30085:SF6">
    <property type="entry name" value="ABC TRANSPORTER GLUTAMINE-BINDING PROTEIN GLNH"/>
    <property type="match status" value="1"/>
</dbReference>
<dbReference type="SUPFAM" id="SSF161098">
    <property type="entry name" value="MetI-like"/>
    <property type="match status" value="1"/>
</dbReference>
<gene>
    <name evidence="11" type="ORF">ACFPOE_11095</name>
</gene>
<feature type="transmembrane region" description="Helical" evidence="8">
    <location>
        <begin position="432"/>
        <end position="455"/>
    </location>
</feature>
<dbReference type="Gene3D" id="3.40.190.10">
    <property type="entry name" value="Periplasmic binding protein-like II"/>
    <property type="match status" value="2"/>
</dbReference>
<dbReference type="EMBL" id="JBHSMF010000006">
    <property type="protein sequence ID" value="MFC5498081.1"/>
    <property type="molecule type" value="Genomic_DNA"/>
</dbReference>
<dbReference type="RefSeq" id="WP_376850144.1">
    <property type="nucleotide sequence ID" value="NZ_JBHSMF010000006.1"/>
</dbReference>
<organism evidence="11 12">
    <name type="scientific">Caenimonas terrae</name>
    <dbReference type="NCBI Taxonomy" id="696074"/>
    <lineage>
        <taxon>Bacteria</taxon>
        <taxon>Pseudomonadati</taxon>
        <taxon>Pseudomonadota</taxon>
        <taxon>Betaproteobacteria</taxon>
        <taxon>Burkholderiales</taxon>
        <taxon>Comamonadaceae</taxon>
        <taxon>Caenimonas</taxon>
    </lineage>
</organism>
<feature type="signal peptide" evidence="9">
    <location>
        <begin position="1"/>
        <end position="29"/>
    </location>
</feature>
<feature type="transmembrane region" description="Helical" evidence="8">
    <location>
        <begin position="355"/>
        <end position="384"/>
    </location>
</feature>
<sequence length="555" mass="60505">MQAPATLLRRLRAGALALAVLAPALAAHATGPAAHAPAAQPWQPAPSERLRLIRQRGSLIVGVKTDYPPFGMLNAAGQPEGFEHDLAQDLATRLGVRLTRVAVTGSNRLQKLQEGAIDVVLATLGDTAERRQIVTMIEPDYYASGVTLFMPPHSSFRTWNDTRAQKVCATQGSYFNRTLQQRYLFELAIYNNARDAKLAVKDGRCIGYLYDNTALMNDLAQPEWQGYRAPLPPTLETPWALAIADKERGSEFERFLGDTVADWHRSGLLIAREKAWNIAPSKFLAETHALWTRREADGTPYCRRGADGGWRAECRNKVFLTSTDTSGFTQLGLWLNETTGLNLSLIYDPFDRLQFLLGLATTLLLTVLCIAGSLALGLTGAVLAESRYRAVSRLARLAAVLGRMTPPLLVMYLILFGIGSMLAAHYRISLPSMAVVVWCLSAYTGAGVMTALLDAASAVRHEEPAFRLRFSSVRRVARLASAAVTAALVNVAKATMMASAVAVPELLSATTAIISDRGNVGVMMNALLLTFLLIVFAVVRLLHRLERAVLARVEP</sequence>
<dbReference type="PANTHER" id="PTHR30085">
    <property type="entry name" value="AMINO ACID ABC TRANSPORTER PERMEASE"/>
    <property type="match status" value="1"/>
</dbReference>
<dbReference type="Gene3D" id="1.10.3720.10">
    <property type="entry name" value="MetI-like"/>
    <property type="match status" value="1"/>
</dbReference>
<dbReference type="Pfam" id="PF00497">
    <property type="entry name" value="SBP_bac_3"/>
    <property type="match status" value="1"/>
</dbReference>
<dbReference type="InterPro" id="IPR001638">
    <property type="entry name" value="Solute-binding_3/MltF_N"/>
</dbReference>
<evidence type="ECO:0000256" key="6">
    <source>
        <dbReference type="ARBA" id="ARBA00022989"/>
    </source>
</evidence>
<dbReference type="SUPFAM" id="SSF53850">
    <property type="entry name" value="Periplasmic binding protein-like II"/>
    <property type="match status" value="1"/>
</dbReference>